<accession>A0ABR8TUD9</accession>
<protein>
    <submittedName>
        <fullName evidence="3">Uncharacterized protein</fullName>
    </submittedName>
</protein>
<name>A0ABR8TUD9_9CELL</name>
<keyword evidence="2" id="KW-0812">Transmembrane</keyword>
<keyword evidence="2" id="KW-1133">Transmembrane helix</keyword>
<sequence>MSTTMSPEDVILDQVHRYAAEVRAHLADLSPEQVDDLTDGLEADLAEALADMPGALRPAPAGSEVPDGGATSFLDVTARFGPAAEYAAELRSAAGLDPAAPGPRPRIGVRGRLTVVGGIFESGWKSLWAPLTSTPQWAAFREFAAELRPVWWVLRAWVVVLVVHQWLGGSEGFGLVPQVPFWRLLLLAAIVVSVQWGRGRWLRWRAVHVLRKVVNVVAVVVAVPLLLGAAFGASNGLTGWGGYDDGGSYSHGHEIGYGAGYEAAQRDGMSQVSTGSGDGGVFVDGSQVSNLFVYDASGRALQDVQIFDDRGRPVRTITGEGTTQAWTLPDFEQGWYFQPSFSTDGRERWNVYPLRGLPDDAVEWDGSERPVPLEGEQPRSMPSPFLQAQPLLVPSTGGGGQAATPGTSPGTAPDATPGTAPDPAAPEVPASPEAPVGGETPVDQPVEGTTAPSGRGPGAPAPATARPVLEASTGAASSGG</sequence>
<reference evidence="3 4" key="1">
    <citation type="submission" date="2020-08" db="EMBL/GenBank/DDBJ databases">
        <title>A Genomic Blueprint of the Chicken Gut Microbiome.</title>
        <authorList>
            <person name="Gilroy R."/>
            <person name="Ravi A."/>
            <person name="Getino M."/>
            <person name="Pursley I."/>
            <person name="Horton D.L."/>
            <person name="Alikhan N.-F."/>
            <person name="Baker D."/>
            <person name="Gharbi K."/>
            <person name="Hall N."/>
            <person name="Watson M."/>
            <person name="Adriaenssens E.M."/>
            <person name="Foster-Nyarko E."/>
            <person name="Jarju S."/>
            <person name="Secka A."/>
            <person name="Antonio M."/>
            <person name="Oren A."/>
            <person name="Chaudhuri R."/>
            <person name="La Ragione R.M."/>
            <person name="Hildebrand F."/>
            <person name="Pallen M.J."/>
        </authorList>
    </citation>
    <scope>NUCLEOTIDE SEQUENCE [LARGE SCALE GENOMIC DNA]</scope>
    <source>
        <strain evidence="3 4">Sa2CUA9</strain>
    </source>
</reference>
<evidence type="ECO:0000256" key="1">
    <source>
        <dbReference type="SAM" id="MobiDB-lite"/>
    </source>
</evidence>
<keyword evidence="2" id="KW-0472">Membrane</keyword>
<feature type="transmembrane region" description="Helical" evidence="2">
    <location>
        <begin position="209"/>
        <end position="231"/>
    </location>
</feature>
<feature type="compositionally biased region" description="Low complexity" evidence="1">
    <location>
        <begin position="402"/>
        <end position="436"/>
    </location>
</feature>
<organism evidence="3 4">
    <name type="scientific">Oerskovia merdavium</name>
    <dbReference type="NCBI Taxonomy" id="2762227"/>
    <lineage>
        <taxon>Bacteria</taxon>
        <taxon>Bacillati</taxon>
        <taxon>Actinomycetota</taxon>
        <taxon>Actinomycetes</taxon>
        <taxon>Micrococcales</taxon>
        <taxon>Cellulomonadaceae</taxon>
        <taxon>Oerskovia</taxon>
    </lineage>
</organism>
<dbReference type="Proteomes" id="UP000655570">
    <property type="component" value="Unassembled WGS sequence"/>
</dbReference>
<keyword evidence="4" id="KW-1185">Reference proteome</keyword>
<feature type="transmembrane region" description="Helical" evidence="2">
    <location>
        <begin position="179"/>
        <end position="197"/>
    </location>
</feature>
<feature type="transmembrane region" description="Helical" evidence="2">
    <location>
        <begin position="150"/>
        <end position="167"/>
    </location>
</feature>
<dbReference type="RefSeq" id="WP_191800337.1">
    <property type="nucleotide sequence ID" value="NZ_JACSQF010000001.1"/>
</dbReference>
<feature type="region of interest" description="Disordered" evidence="1">
    <location>
        <begin position="359"/>
        <end position="480"/>
    </location>
</feature>
<evidence type="ECO:0000256" key="2">
    <source>
        <dbReference type="SAM" id="Phobius"/>
    </source>
</evidence>
<gene>
    <name evidence="3" type="ORF">H9641_01470</name>
</gene>
<comment type="caution">
    <text evidence="3">The sequence shown here is derived from an EMBL/GenBank/DDBJ whole genome shotgun (WGS) entry which is preliminary data.</text>
</comment>
<evidence type="ECO:0000313" key="3">
    <source>
        <dbReference type="EMBL" id="MBD7979390.1"/>
    </source>
</evidence>
<evidence type="ECO:0000313" key="4">
    <source>
        <dbReference type="Proteomes" id="UP000655570"/>
    </source>
</evidence>
<dbReference type="EMBL" id="JACSQF010000001">
    <property type="protein sequence ID" value="MBD7979390.1"/>
    <property type="molecule type" value="Genomic_DNA"/>
</dbReference>
<proteinExistence type="predicted"/>